<feature type="region of interest" description="Disordered" evidence="13">
    <location>
        <begin position="195"/>
        <end position="215"/>
    </location>
</feature>
<comment type="cofactor">
    <cofactor evidence="12">
        <name>FMN</name>
        <dbReference type="ChEBI" id="CHEBI:58210"/>
    </cofactor>
    <text evidence="12">Binds 1 FMN per subunit.</text>
</comment>
<dbReference type="Pfam" id="PF00258">
    <property type="entry name" value="Flavodoxin_1"/>
    <property type="match status" value="1"/>
</dbReference>
<keyword evidence="3" id="KW-0028">Amino-acid biosynthesis</keyword>
<evidence type="ECO:0000256" key="10">
    <source>
        <dbReference type="ARBA" id="ARBA00023192"/>
    </source>
</evidence>
<dbReference type="GO" id="GO:0005829">
    <property type="term" value="C:cytosol"/>
    <property type="evidence" value="ECO:0007669"/>
    <property type="project" value="TreeGrafter"/>
</dbReference>
<evidence type="ECO:0000256" key="11">
    <source>
        <dbReference type="ARBA" id="ARBA00052219"/>
    </source>
</evidence>
<evidence type="ECO:0000256" key="5">
    <source>
        <dbReference type="ARBA" id="ARBA00022643"/>
    </source>
</evidence>
<keyword evidence="6 12" id="KW-0274">FAD</keyword>
<dbReference type="SUPFAM" id="SSF52218">
    <property type="entry name" value="Flavoproteins"/>
    <property type="match status" value="1"/>
</dbReference>
<evidence type="ECO:0000313" key="16">
    <source>
        <dbReference type="EMBL" id="RXK56685.1"/>
    </source>
</evidence>
<dbReference type="GO" id="GO:0004783">
    <property type="term" value="F:sulfite reductase (NADPH) activity"/>
    <property type="evidence" value="ECO:0007669"/>
    <property type="project" value="UniProtKB-EC"/>
</dbReference>
<dbReference type="EMBL" id="SDHX01000001">
    <property type="protein sequence ID" value="RXK56685.1"/>
    <property type="molecule type" value="Genomic_DNA"/>
</dbReference>
<evidence type="ECO:0000256" key="3">
    <source>
        <dbReference type="ARBA" id="ARBA00022605"/>
    </source>
</evidence>
<evidence type="ECO:0000313" key="17">
    <source>
        <dbReference type="Proteomes" id="UP000290218"/>
    </source>
</evidence>
<dbReference type="GO" id="GO:0050660">
    <property type="term" value="F:flavin adenine dinucleotide binding"/>
    <property type="evidence" value="ECO:0007669"/>
    <property type="project" value="InterPro"/>
</dbReference>
<dbReference type="RefSeq" id="WP_129048051.1">
    <property type="nucleotide sequence ID" value="NZ_SDHX01000001.1"/>
</dbReference>
<dbReference type="InterPro" id="IPR003097">
    <property type="entry name" value="CysJ-like_FAD-binding"/>
</dbReference>
<evidence type="ECO:0000259" key="14">
    <source>
        <dbReference type="PROSITE" id="PS50902"/>
    </source>
</evidence>
<feature type="domain" description="FAD-binding FR-type" evidence="15">
    <location>
        <begin position="216"/>
        <end position="432"/>
    </location>
</feature>
<feature type="binding site" evidence="12">
    <location>
        <begin position="382"/>
        <end position="384"/>
    </location>
    <ligand>
        <name>FAD</name>
        <dbReference type="ChEBI" id="CHEBI:57692"/>
    </ligand>
</feature>
<evidence type="ECO:0000256" key="8">
    <source>
        <dbReference type="ARBA" id="ARBA00022982"/>
    </source>
</evidence>
<keyword evidence="5 12" id="KW-0288">FMN</keyword>
<evidence type="ECO:0000256" key="12">
    <source>
        <dbReference type="PIRSR" id="PIRSR000207-1"/>
    </source>
</evidence>
<evidence type="ECO:0000256" key="7">
    <source>
        <dbReference type="ARBA" id="ARBA00022857"/>
    </source>
</evidence>
<dbReference type="AlphaFoldDB" id="A0A4Q1CC42"/>
<dbReference type="SUPFAM" id="SSF52343">
    <property type="entry name" value="Ferredoxin reductase-like, C-terminal NADP-linked domain"/>
    <property type="match status" value="1"/>
</dbReference>
<protein>
    <recommendedName>
        <fullName evidence="1">assimilatory sulfite reductase (NADPH)</fullName>
        <ecNumber evidence="1">1.8.1.2</ecNumber>
    </recommendedName>
</protein>
<gene>
    <name evidence="16" type="ORF">ESB00_12690</name>
</gene>
<feature type="binding site" evidence="12">
    <location>
        <begin position="102"/>
        <end position="105"/>
    </location>
    <ligand>
        <name>FMN</name>
        <dbReference type="ChEBI" id="CHEBI:58210"/>
    </ligand>
</feature>
<proteinExistence type="predicted"/>
<dbReference type="InterPro" id="IPR023173">
    <property type="entry name" value="NADPH_Cyt_P450_Rdtase_alpha"/>
</dbReference>
<dbReference type="Gene3D" id="3.40.50.360">
    <property type="match status" value="1"/>
</dbReference>
<reference evidence="16 17" key="1">
    <citation type="submission" date="2019-01" db="EMBL/GenBank/DDBJ databases">
        <title>Lacunisphaera sp. strain TWA-58.</title>
        <authorList>
            <person name="Chen W.-M."/>
        </authorList>
    </citation>
    <scope>NUCLEOTIDE SEQUENCE [LARGE SCALE GENOMIC DNA]</scope>
    <source>
        <strain evidence="16 17">TWA-58</strain>
    </source>
</reference>
<dbReference type="OrthoDB" id="9789468at2"/>
<dbReference type="InterPro" id="IPR029039">
    <property type="entry name" value="Flavoprotein-like_sf"/>
</dbReference>
<dbReference type="PRINTS" id="PR00371">
    <property type="entry name" value="FPNCR"/>
</dbReference>
<dbReference type="SUPFAM" id="SSF63380">
    <property type="entry name" value="Riboflavin synthase domain-like"/>
    <property type="match status" value="1"/>
</dbReference>
<dbReference type="InterPro" id="IPR010199">
    <property type="entry name" value="CysJ"/>
</dbReference>
<dbReference type="PANTHER" id="PTHR19384:SF128">
    <property type="entry name" value="NADPH OXIDOREDUCTASE A"/>
    <property type="match status" value="1"/>
</dbReference>
<evidence type="ECO:0000256" key="2">
    <source>
        <dbReference type="ARBA" id="ARBA00022448"/>
    </source>
</evidence>
<keyword evidence="17" id="KW-1185">Reference proteome</keyword>
<dbReference type="Pfam" id="PF00175">
    <property type="entry name" value="NAD_binding_1"/>
    <property type="match status" value="1"/>
</dbReference>
<dbReference type="InterPro" id="IPR017927">
    <property type="entry name" value="FAD-bd_FR_type"/>
</dbReference>
<dbReference type="NCBIfam" id="NF004859">
    <property type="entry name" value="PRK06214.1"/>
    <property type="match status" value="1"/>
</dbReference>
<sequence>MNAPVPLIPDNAPFSPEQRAWLNGFLAGVFSRSVGAPAAATPAQALAPLTILFGSQTGTAEGLAKKVAKEAGKRGFAPTVLDMAQTDLAKLAHEKNLLVITSTYGDGEPPDNAKALHTALKEAAGTPLTAVRFSVCALGDTNYAQFCQCGKDLDAWLEKLGATRTTPRTDCDLDYDGPFTKWLDAALASLAGGTAPATAPAEAKPTDSSEEGYSKKKPFPASVLAVRNLNGPGSAKEVNHVEFSLEGSGLVYEAGDALGVVPQNCPALVNDVLATLGCDGEEAVPTPAGELPLRRALTECFDLGKPSPELLAMVAPAVAGVAAPGPGSTNPPATFHHVIDVLLAAPTKPSPADFVAKLKKLQPRLYSISSSPKAHPGQVHLTVGAVRYDKDGRSRKGVCSTFLAERGLAAGKVGVFVHANKAFRPPADGNVPMIMVGPGTGIAPFRAFLEERRASGARGKNWLFFGDQKAASDFLYRNELTAMQTSGVLHRLDLAFSRDQAEKIYVQTRMLENAAELWTWLEAGAHFYVCGDASRMAKDVDLALHQVIEKAGGKSPEQAAAYVNALKAAKRYARDVY</sequence>
<comment type="caution">
    <text evidence="16">The sequence shown here is derived from an EMBL/GenBank/DDBJ whole genome shotgun (WGS) entry which is preliminary data.</text>
</comment>
<comment type="catalytic activity">
    <reaction evidence="11">
        <text>hydrogen sulfide + 3 NADP(+) + 3 H2O = sulfite + 3 NADPH + 4 H(+)</text>
        <dbReference type="Rhea" id="RHEA:13801"/>
        <dbReference type="ChEBI" id="CHEBI:15377"/>
        <dbReference type="ChEBI" id="CHEBI:15378"/>
        <dbReference type="ChEBI" id="CHEBI:17359"/>
        <dbReference type="ChEBI" id="CHEBI:29919"/>
        <dbReference type="ChEBI" id="CHEBI:57783"/>
        <dbReference type="ChEBI" id="CHEBI:58349"/>
        <dbReference type="EC" id="1.8.1.2"/>
    </reaction>
</comment>
<evidence type="ECO:0000256" key="9">
    <source>
        <dbReference type="ARBA" id="ARBA00023002"/>
    </source>
</evidence>
<dbReference type="FunFam" id="3.40.50.80:FF:000001">
    <property type="entry name" value="NADPH--cytochrome P450 reductase 1"/>
    <property type="match status" value="1"/>
</dbReference>
<feature type="binding site" evidence="12">
    <location>
        <begin position="364"/>
        <end position="367"/>
    </location>
    <ligand>
        <name>FAD</name>
        <dbReference type="ChEBI" id="CHEBI:57692"/>
    </ligand>
</feature>
<dbReference type="InterPro" id="IPR017938">
    <property type="entry name" value="Riboflavin_synthase-like_b-brl"/>
</dbReference>
<feature type="binding site" evidence="12">
    <location>
        <position position="577"/>
    </location>
    <ligand>
        <name>FAD</name>
        <dbReference type="ChEBI" id="CHEBI:57692"/>
    </ligand>
</feature>
<organism evidence="16 17">
    <name type="scientific">Oleiharenicola lentus</name>
    <dbReference type="NCBI Taxonomy" id="2508720"/>
    <lineage>
        <taxon>Bacteria</taxon>
        <taxon>Pseudomonadati</taxon>
        <taxon>Verrucomicrobiota</taxon>
        <taxon>Opitutia</taxon>
        <taxon>Opitutales</taxon>
        <taxon>Opitutaceae</taxon>
        <taxon>Oleiharenicola</taxon>
    </lineage>
</organism>
<dbReference type="InterPro" id="IPR001433">
    <property type="entry name" value="OxRdtase_FAD/NAD-bd"/>
</dbReference>
<dbReference type="PROSITE" id="PS51384">
    <property type="entry name" value="FAD_FR"/>
    <property type="match status" value="1"/>
</dbReference>
<keyword evidence="9 16" id="KW-0560">Oxidoreductase</keyword>
<dbReference type="InterPro" id="IPR001709">
    <property type="entry name" value="Flavoprot_Pyr_Nucl_cyt_Rdtase"/>
</dbReference>
<dbReference type="Gene3D" id="2.40.30.10">
    <property type="entry name" value="Translation factors"/>
    <property type="match status" value="1"/>
</dbReference>
<feature type="binding site" evidence="12">
    <location>
        <begin position="138"/>
        <end position="147"/>
    </location>
    <ligand>
        <name>FMN</name>
        <dbReference type="ChEBI" id="CHEBI:58210"/>
    </ligand>
</feature>
<dbReference type="Proteomes" id="UP000290218">
    <property type="component" value="Unassembled WGS sequence"/>
</dbReference>
<dbReference type="Pfam" id="PF00667">
    <property type="entry name" value="FAD_binding_1"/>
    <property type="match status" value="2"/>
</dbReference>
<dbReference type="PIRSF" id="PIRSF000207">
    <property type="entry name" value="SiR-FP_CysJ"/>
    <property type="match status" value="1"/>
</dbReference>
<feature type="binding site" evidence="12">
    <location>
        <position position="388"/>
    </location>
    <ligand>
        <name>FAD</name>
        <dbReference type="ChEBI" id="CHEBI:57692"/>
    </ligand>
</feature>
<keyword evidence="10" id="KW-0198">Cysteine biosynthesis</keyword>
<feature type="binding site" evidence="12">
    <location>
        <begin position="397"/>
        <end position="400"/>
    </location>
    <ligand>
        <name>FAD</name>
        <dbReference type="ChEBI" id="CHEBI:57692"/>
    </ligand>
</feature>
<keyword evidence="2" id="KW-0813">Transport</keyword>
<feature type="domain" description="Flavodoxin-like" evidence="14">
    <location>
        <begin position="49"/>
        <end position="187"/>
    </location>
</feature>
<dbReference type="EC" id="1.8.1.2" evidence="1"/>
<evidence type="ECO:0000256" key="1">
    <source>
        <dbReference type="ARBA" id="ARBA00012604"/>
    </source>
</evidence>
<name>A0A4Q1CC42_9BACT</name>
<dbReference type="GO" id="GO:0019344">
    <property type="term" value="P:cysteine biosynthetic process"/>
    <property type="evidence" value="ECO:0007669"/>
    <property type="project" value="UniProtKB-KW"/>
</dbReference>
<accession>A0A4Q1CC42</accession>
<dbReference type="InterPro" id="IPR008254">
    <property type="entry name" value="Flavodoxin/NO_synth"/>
</dbReference>
<dbReference type="InterPro" id="IPR039261">
    <property type="entry name" value="FNR_nucleotide-bd"/>
</dbReference>
<feature type="binding site" evidence="12">
    <location>
        <begin position="503"/>
        <end position="507"/>
    </location>
    <ligand>
        <name>NADP(+)</name>
        <dbReference type="ChEBI" id="CHEBI:58349"/>
    </ligand>
</feature>
<dbReference type="PANTHER" id="PTHR19384">
    <property type="entry name" value="NITRIC OXIDE SYNTHASE-RELATED"/>
    <property type="match status" value="1"/>
</dbReference>
<evidence type="ECO:0000256" key="4">
    <source>
        <dbReference type="ARBA" id="ARBA00022630"/>
    </source>
</evidence>
<keyword evidence="4" id="KW-0285">Flavoprotein</keyword>
<evidence type="ECO:0000256" key="13">
    <source>
        <dbReference type="SAM" id="MobiDB-lite"/>
    </source>
</evidence>
<dbReference type="GO" id="GO:0010181">
    <property type="term" value="F:FMN binding"/>
    <property type="evidence" value="ECO:0007669"/>
    <property type="project" value="InterPro"/>
</dbReference>
<dbReference type="Gene3D" id="1.20.990.10">
    <property type="entry name" value="NADPH-cytochrome p450 Reductase, Chain A, domain 3"/>
    <property type="match status" value="1"/>
</dbReference>
<evidence type="ECO:0000259" key="15">
    <source>
        <dbReference type="PROSITE" id="PS51384"/>
    </source>
</evidence>
<dbReference type="CDD" id="cd06199">
    <property type="entry name" value="SiR"/>
    <property type="match status" value="1"/>
</dbReference>
<dbReference type="PROSITE" id="PS50902">
    <property type="entry name" value="FLAVODOXIN_LIKE"/>
    <property type="match status" value="1"/>
</dbReference>
<keyword evidence="7 12" id="KW-0521">NADP</keyword>
<keyword evidence="8" id="KW-0249">Electron transport</keyword>
<feature type="binding site" evidence="12">
    <location>
        <position position="539"/>
    </location>
    <ligand>
        <name>NADP(+)</name>
        <dbReference type="ChEBI" id="CHEBI:58349"/>
    </ligand>
</feature>
<comment type="cofactor">
    <cofactor evidence="12">
        <name>FAD</name>
        <dbReference type="ChEBI" id="CHEBI:57692"/>
    </cofactor>
    <text evidence="12">Binds 1 FAD per subunit.</text>
</comment>
<dbReference type="PRINTS" id="PR00369">
    <property type="entry name" value="FLAVODOXIN"/>
</dbReference>
<dbReference type="Gene3D" id="3.40.50.80">
    <property type="entry name" value="Nucleotide-binding domain of ferredoxin-NADP reductase (FNR) module"/>
    <property type="match status" value="1"/>
</dbReference>
<feature type="binding site" evidence="12">
    <location>
        <begin position="497"/>
        <end position="498"/>
    </location>
    <ligand>
        <name>NADP(+)</name>
        <dbReference type="ChEBI" id="CHEBI:58349"/>
    </ligand>
</feature>
<dbReference type="InterPro" id="IPR001094">
    <property type="entry name" value="Flavdoxin-like"/>
</dbReference>
<evidence type="ECO:0000256" key="6">
    <source>
        <dbReference type="ARBA" id="ARBA00022827"/>
    </source>
</evidence>